<reference evidence="1 2" key="1">
    <citation type="journal article" date="2021" name="BMC Biol.">
        <title>Horizontally acquired antibacterial genes associated with adaptive radiation of ladybird beetles.</title>
        <authorList>
            <person name="Li H.S."/>
            <person name="Tang X.F."/>
            <person name="Huang Y.H."/>
            <person name="Xu Z.Y."/>
            <person name="Chen M.L."/>
            <person name="Du X.Y."/>
            <person name="Qiu B.Y."/>
            <person name="Chen P.T."/>
            <person name="Zhang W."/>
            <person name="Slipinski A."/>
            <person name="Escalona H.E."/>
            <person name="Waterhouse R.M."/>
            <person name="Zwick A."/>
            <person name="Pang H."/>
        </authorList>
    </citation>
    <scope>NUCLEOTIDE SEQUENCE [LARGE SCALE GENOMIC DNA]</scope>
    <source>
        <strain evidence="1">SYSU2018</strain>
    </source>
</reference>
<organism evidence="1 2">
    <name type="scientific">Cryptolaemus montrouzieri</name>
    <dbReference type="NCBI Taxonomy" id="559131"/>
    <lineage>
        <taxon>Eukaryota</taxon>
        <taxon>Metazoa</taxon>
        <taxon>Ecdysozoa</taxon>
        <taxon>Arthropoda</taxon>
        <taxon>Hexapoda</taxon>
        <taxon>Insecta</taxon>
        <taxon>Pterygota</taxon>
        <taxon>Neoptera</taxon>
        <taxon>Endopterygota</taxon>
        <taxon>Coleoptera</taxon>
        <taxon>Polyphaga</taxon>
        <taxon>Cucujiformia</taxon>
        <taxon>Coccinelloidea</taxon>
        <taxon>Coccinellidae</taxon>
        <taxon>Scymninae</taxon>
        <taxon>Scymnini</taxon>
        <taxon>Cryptolaemus</taxon>
    </lineage>
</organism>
<comment type="caution">
    <text evidence="1">The sequence shown here is derived from an EMBL/GenBank/DDBJ whole genome shotgun (WGS) entry which is preliminary data.</text>
</comment>
<protein>
    <submittedName>
        <fullName evidence="1">Uncharacterized protein</fullName>
    </submittedName>
</protein>
<name>A0ABD2PGS7_9CUCU</name>
<evidence type="ECO:0000313" key="2">
    <source>
        <dbReference type="Proteomes" id="UP001516400"/>
    </source>
</evidence>
<proteinExistence type="predicted"/>
<keyword evidence="2" id="KW-1185">Reference proteome</keyword>
<dbReference type="EMBL" id="JABFTP020000186">
    <property type="protein sequence ID" value="KAL3289881.1"/>
    <property type="molecule type" value="Genomic_DNA"/>
</dbReference>
<dbReference type="Proteomes" id="UP001516400">
    <property type="component" value="Unassembled WGS sequence"/>
</dbReference>
<evidence type="ECO:0000313" key="1">
    <source>
        <dbReference type="EMBL" id="KAL3289881.1"/>
    </source>
</evidence>
<accession>A0ABD2PGS7</accession>
<gene>
    <name evidence="1" type="ORF">HHI36_023271</name>
</gene>
<dbReference type="AlphaFoldDB" id="A0ABD2PGS7"/>
<sequence length="183" mass="21076">MYGILQKVPYFNINFKHIPEFLSDYADLSQNTLYQVQYGSEWSEIPFSIWIYITRRCAGSARTIIRSSVKLFLGYQPTDMFQGDDDSTQVHLSFGGYKQMNTLHVLPILNGAFLFGREQFQFSGRNSSCFCLLTGISWLLAWGNLEVPTQTYFDVCAWYKVHSTITGSSHRLSLKFPSLCVRF</sequence>